<dbReference type="SUPFAM" id="SSF56003">
    <property type="entry name" value="Molybdenum cofactor-binding domain"/>
    <property type="match status" value="2"/>
</dbReference>
<feature type="domain" description="Aldehyde oxidase/xanthine dehydrogenase a/b hammerhead" evidence="1">
    <location>
        <begin position="163"/>
        <end position="251"/>
    </location>
</feature>
<dbReference type="InterPro" id="IPR000674">
    <property type="entry name" value="Ald_Oxase/Xan_DH_a/b"/>
</dbReference>
<dbReference type="InterPro" id="IPR052516">
    <property type="entry name" value="N-heterocyclic_Hydroxylase"/>
</dbReference>
<dbReference type="InterPro" id="IPR046867">
    <property type="entry name" value="AldOxase/xan_DH_MoCoBD2"/>
</dbReference>
<dbReference type="PROSITE" id="PS51257">
    <property type="entry name" value="PROKAR_LIPOPROTEIN"/>
    <property type="match status" value="1"/>
</dbReference>
<keyword evidence="3" id="KW-1185">Reference proteome</keyword>
<dbReference type="GO" id="GO:0016491">
    <property type="term" value="F:oxidoreductase activity"/>
    <property type="evidence" value="ECO:0007669"/>
    <property type="project" value="InterPro"/>
</dbReference>
<dbReference type="RefSeq" id="WP_210851095.1">
    <property type="nucleotide sequence ID" value="NZ_JAGQDD010000001.1"/>
</dbReference>
<dbReference type="Pfam" id="PF20256">
    <property type="entry name" value="MoCoBD_2"/>
    <property type="match status" value="2"/>
</dbReference>
<evidence type="ECO:0000313" key="2">
    <source>
        <dbReference type="EMBL" id="MBQ0928977.1"/>
    </source>
</evidence>
<accession>A0A940YA53</accession>
<proteinExistence type="predicted"/>
<dbReference type="PANTHER" id="PTHR47495:SF1">
    <property type="entry name" value="BLL3820 PROTEIN"/>
    <property type="match status" value="1"/>
</dbReference>
<dbReference type="InterPro" id="IPR037165">
    <property type="entry name" value="AldOxase/xan_DH_Mopterin-bd_sf"/>
</dbReference>
<dbReference type="SMART" id="SM01008">
    <property type="entry name" value="Ald_Xan_dh_C"/>
    <property type="match status" value="1"/>
</dbReference>
<dbReference type="PANTHER" id="PTHR47495">
    <property type="entry name" value="ALDEHYDE DEHYDROGENASE"/>
    <property type="match status" value="1"/>
</dbReference>
<name>A0A940YA53_9BURK</name>
<dbReference type="InterPro" id="IPR008274">
    <property type="entry name" value="AldOxase/xan_DH_MoCoBD1"/>
</dbReference>
<dbReference type="Gene3D" id="3.30.365.10">
    <property type="entry name" value="Aldehyde oxidase/xanthine dehydrogenase, molybdopterin binding domain"/>
    <property type="match status" value="4"/>
</dbReference>
<sequence>MRRRSLLAAGAAGVTVWLGACALPVIPRRPAPDAEAALGWVRFDGTRYRLWLPRAEMGQQIDTALTQIACEELGIELALLDVVLPSTADIPRVRATVGSESVQAFALPLAQACATLRDALARGQRQGTLVAEPRPASQLRAWRPGGRWVGASPPSAAHAALVRGAPLFTADVRRPGMLYGRVLRAAASPDLASRVLALDEAAARAVPGFVALVRDARLVQGRSLGLGVLARTPGALDRIEAALALRWQVDGDLGPAPLAQQLDIDTHLAAGALPHRLRDDGPGEPGGRWDVDLRLDLPAAPHNAIEPRCAVAQVRADGGLDLWAGTQDAFYVRDVVAHHTGLAADQVVLHAQRIGGGFGGRTICTVELEAALLALSAEAAGAPVKLQWTRAQELRQGFHRPPSSHRIRTRLDGGRLVAWWHAFATTPILLTNAALPAWLNPLTRLVGDAGAARGALPPYRVPWQRVEHTLVRLPLYTGPWRGLGAGPNALAIESAIDACARAAGRDALAFRLDHVDDPRLRRVLLRVAEAAGWSRPRPAGTGRGLACGVYKGAAYVATVAEVAAVDGRWRVTRLVCAVDVGRIIHPGAVRAQCEGNLVWGLGMVLTDQLPLDAHGVAATGFDGAPIPRLPEVPPIEVLLVDEGDPPGGAGETAIVGAAAAVGNALQDASGRRPTQLPLAADLRIAASSTP</sequence>
<organism evidence="2 3">
    <name type="scientific">Ideonella alba</name>
    <dbReference type="NCBI Taxonomy" id="2824118"/>
    <lineage>
        <taxon>Bacteria</taxon>
        <taxon>Pseudomonadati</taxon>
        <taxon>Pseudomonadota</taxon>
        <taxon>Betaproteobacteria</taxon>
        <taxon>Burkholderiales</taxon>
        <taxon>Sphaerotilaceae</taxon>
        <taxon>Ideonella</taxon>
    </lineage>
</organism>
<comment type="caution">
    <text evidence="2">The sequence shown here is derived from an EMBL/GenBank/DDBJ whole genome shotgun (WGS) entry which is preliminary data.</text>
</comment>
<dbReference type="Pfam" id="PF02738">
    <property type="entry name" value="MoCoBD_1"/>
    <property type="match status" value="1"/>
</dbReference>
<gene>
    <name evidence="2" type="ORF">KAK03_00665</name>
</gene>
<protein>
    <submittedName>
        <fullName evidence="2">Xanthine dehydrogenase family protein molybdopterin-binding subunit</fullName>
    </submittedName>
</protein>
<dbReference type="AlphaFoldDB" id="A0A940YA53"/>
<dbReference type="Gene3D" id="3.90.1170.50">
    <property type="entry name" value="Aldehyde oxidase/xanthine dehydrogenase, a/b hammerhead"/>
    <property type="match status" value="1"/>
</dbReference>
<dbReference type="EMBL" id="JAGQDD010000001">
    <property type="protein sequence ID" value="MBQ0928977.1"/>
    <property type="molecule type" value="Genomic_DNA"/>
</dbReference>
<evidence type="ECO:0000313" key="3">
    <source>
        <dbReference type="Proteomes" id="UP000676246"/>
    </source>
</evidence>
<dbReference type="Proteomes" id="UP000676246">
    <property type="component" value="Unassembled WGS sequence"/>
</dbReference>
<evidence type="ECO:0000259" key="1">
    <source>
        <dbReference type="SMART" id="SM01008"/>
    </source>
</evidence>
<reference evidence="2 3" key="1">
    <citation type="submission" date="2021-04" db="EMBL/GenBank/DDBJ databases">
        <title>The genome sequence of Ideonella sp. 3Y2.</title>
        <authorList>
            <person name="Liu Y."/>
        </authorList>
    </citation>
    <scope>NUCLEOTIDE SEQUENCE [LARGE SCALE GENOMIC DNA]</scope>
    <source>
        <strain evidence="2 3">3Y2</strain>
    </source>
</reference>